<dbReference type="EMBL" id="QEAQ01000070">
    <property type="protein sequence ID" value="TPX56584.1"/>
    <property type="molecule type" value="Genomic_DNA"/>
</dbReference>
<protein>
    <submittedName>
        <fullName evidence="3">Uncharacterized protein</fullName>
    </submittedName>
</protein>
<accession>A0A507DXY7</accession>
<reference evidence="3 4" key="1">
    <citation type="journal article" date="2019" name="Sci. Rep.">
        <title>Comparative genomics of chytrid fungi reveal insights into the obligate biotrophic and pathogenic lifestyle of Synchytrium endobioticum.</title>
        <authorList>
            <person name="van de Vossenberg B.T.L.H."/>
            <person name="Warris S."/>
            <person name="Nguyen H.D.T."/>
            <person name="van Gent-Pelzer M.P.E."/>
            <person name="Joly D.L."/>
            <person name="van de Geest H.C."/>
            <person name="Bonants P.J.M."/>
            <person name="Smith D.S."/>
            <person name="Levesque C.A."/>
            <person name="van der Lee T.A.J."/>
        </authorList>
    </citation>
    <scope>NUCLEOTIDE SEQUENCE [LARGE SCALE GENOMIC DNA]</scope>
    <source>
        <strain evidence="3 4">CBS 809.83</strain>
    </source>
</reference>
<evidence type="ECO:0000313" key="4">
    <source>
        <dbReference type="Proteomes" id="UP000318582"/>
    </source>
</evidence>
<gene>
    <name evidence="3" type="ORF">PhCBS80983_g04447</name>
</gene>
<feature type="transmembrane region" description="Helical" evidence="2">
    <location>
        <begin position="402"/>
        <end position="427"/>
    </location>
</feature>
<comment type="caution">
    <text evidence="3">The sequence shown here is derived from an EMBL/GenBank/DDBJ whole genome shotgun (WGS) entry which is preliminary data.</text>
</comment>
<evidence type="ECO:0000313" key="3">
    <source>
        <dbReference type="EMBL" id="TPX56584.1"/>
    </source>
</evidence>
<keyword evidence="2" id="KW-0812">Transmembrane</keyword>
<feature type="region of interest" description="Disordered" evidence="1">
    <location>
        <begin position="481"/>
        <end position="528"/>
    </location>
</feature>
<dbReference type="AlphaFoldDB" id="A0A507DXY7"/>
<proteinExistence type="predicted"/>
<evidence type="ECO:0000256" key="1">
    <source>
        <dbReference type="SAM" id="MobiDB-lite"/>
    </source>
</evidence>
<feature type="compositionally biased region" description="Polar residues" evidence="1">
    <location>
        <begin position="485"/>
        <end position="496"/>
    </location>
</feature>
<keyword evidence="4" id="KW-1185">Reference proteome</keyword>
<feature type="transmembrane region" description="Helical" evidence="2">
    <location>
        <begin position="27"/>
        <end position="50"/>
    </location>
</feature>
<sequence>MGDVGAYSAVNIDELAKQSTKKEAKSWAPAIPLAVLAPLLVVVALIAAVVPTSVILNKASHDSTEFLANKYMLLLLDDVQRQAQAPVASMQPVAGFLANLPDVTTVMTTMFTGLRTSTVIPVLAGIREHYQYESVVCVRGRWRQGYENSTAVNLNVVNTTFIMLLPLPYPPPPAKPTSFQTAALIVDEGARMALPGNASYNAPLDPNPSRSVFQQVGRAAVQKKPFFSLNVNPLGLRVGYIAQQKFVNATDALPTYSCSAGFRLDTAWNDMLVRSKPTEDSVVALFDSLNFTALASSNMIVNNTAIVIIGGIPSYGTARPDDLTLRLRESLRNRFQTPAAAFAAGARRELYIDQLSGGKDWIVSLSIVAMSSYEEENILLVATLPRSEIYGVIDKARHRSTALSVGIMVGMSLVVSALFVVAVLPLFKLAREMAQLTKLDFGTLEESGALEQRSFLWELRKVQATFATMVKAFAGAIKKNKEMQSTRGAGQNSRTTGTDHGGGGGGRVPSQAGGPPVQSTRALVDKGN</sequence>
<dbReference type="Proteomes" id="UP000318582">
    <property type="component" value="Unassembled WGS sequence"/>
</dbReference>
<name>A0A507DXY7_9FUNG</name>
<evidence type="ECO:0000256" key="2">
    <source>
        <dbReference type="SAM" id="Phobius"/>
    </source>
</evidence>
<organism evidence="3 4">
    <name type="scientific">Powellomyces hirtus</name>
    <dbReference type="NCBI Taxonomy" id="109895"/>
    <lineage>
        <taxon>Eukaryota</taxon>
        <taxon>Fungi</taxon>
        <taxon>Fungi incertae sedis</taxon>
        <taxon>Chytridiomycota</taxon>
        <taxon>Chytridiomycota incertae sedis</taxon>
        <taxon>Chytridiomycetes</taxon>
        <taxon>Spizellomycetales</taxon>
        <taxon>Powellomycetaceae</taxon>
        <taxon>Powellomyces</taxon>
    </lineage>
</organism>
<keyword evidence="2" id="KW-1133">Transmembrane helix</keyword>
<keyword evidence="2" id="KW-0472">Membrane</keyword>